<dbReference type="STRING" id="1163617.SCD_n00150"/>
<dbReference type="eggNOG" id="COG2230">
    <property type="taxonomic scope" value="Bacteria"/>
</dbReference>
<evidence type="ECO:0000313" key="3">
    <source>
        <dbReference type="EMBL" id="BAN33999.1"/>
    </source>
</evidence>
<keyword evidence="4" id="KW-1185">Reference proteome</keyword>
<accession>S6AHK6</accession>
<evidence type="ECO:0000259" key="2">
    <source>
        <dbReference type="Pfam" id="PF13649"/>
    </source>
</evidence>
<proteinExistence type="predicted"/>
<dbReference type="PANTHER" id="PTHR43861">
    <property type="entry name" value="TRANS-ACONITATE 2-METHYLTRANSFERASE-RELATED"/>
    <property type="match status" value="1"/>
</dbReference>
<sequence length="198" mass="21891">MGANHSISFFDNHFQKQVSEQSFALNHFEEAALPHLTGSVLDLGCGLGNLAIEAARRGASVVAVDASPTAVAHIQYVAEQEKLVLQGIQVDLSNYRIDGQYDTIVAIGLLMFFEQERALALLDEIQQHLRPGGRAVINVLIEGTTFMGMFQPGHYYLFGRDELAQRFAGWRVLEHAFQAYPAPESTEKVFATIIAEKI</sequence>
<dbReference type="Proteomes" id="UP000015559">
    <property type="component" value="Chromosome"/>
</dbReference>
<evidence type="ECO:0000256" key="1">
    <source>
        <dbReference type="ARBA" id="ARBA00022679"/>
    </source>
</evidence>
<keyword evidence="1" id="KW-0808">Transferase</keyword>
<evidence type="ECO:0000313" key="4">
    <source>
        <dbReference type="Proteomes" id="UP000015559"/>
    </source>
</evidence>
<dbReference type="Gene3D" id="3.40.50.150">
    <property type="entry name" value="Vaccinia Virus protein VP39"/>
    <property type="match status" value="1"/>
</dbReference>
<protein>
    <recommendedName>
        <fullName evidence="2">Methyltransferase domain-containing protein</fullName>
    </recommendedName>
</protein>
<dbReference type="InterPro" id="IPR041698">
    <property type="entry name" value="Methyltransf_25"/>
</dbReference>
<organism evidence="3 4">
    <name type="scientific">Sulfuricella denitrificans (strain DSM 22764 / NBRC 105220 / skB26)</name>
    <dbReference type="NCBI Taxonomy" id="1163617"/>
    <lineage>
        <taxon>Bacteria</taxon>
        <taxon>Pseudomonadati</taxon>
        <taxon>Pseudomonadota</taxon>
        <taxon>Betaproteobacteria</taxon>
        <taxon>Nitrosomonadales</taxon>
        <taxon>Sulfuricellaceae</taxon>
        <taxon>Sulfuricella</taxon>
    </lineage>
</organism>
<dbReference type="HOGENOM" id="CLU_1377498_0_0_4"/>
<dbReference type="KEGG" id="sdr:SCD_n00150"/>
<name>S6AHK6_SULDS</name>
<dbReference type="EMBL" id="AP013066">
    <property type="protein sequence ID" value="BAN33999.1"/>
    <property type="molecule type" value="Genomic_DNA"/>
</dbReference>
<dbReference type="Pfam" id="PF13649">
    <property type="entry name" value="Methyltransf_25"/>
    <property type="match status" value="1"/>
</dbReference>
<dbReference type="GO" id="GO:0016740">
    <property type="term" value="F:transferase activity"/>
    <property type="evidence" value="ECO:0007669"/>
    <property type="project" value="UniProtKB-KW"/>
</dbReference>
<dbReference type="CDD" id="cd02440">
    <property type="entry name" value="AdoMet_MTases"/>
    <property type="match status" value="1"/>
</dbReference>
<dbReference type="RefSeq" id="WP_009207055.1">
    <property type="nucleotide sequence ID" value="NC_022357.1"/>
</dbReference>
<dbReference type="OrthoDB" id="1853779at2"/>
<dbReference type="AlphaFoldDB" id="S6AHK6"/>
<feature type="domain" description="Methyltransferase" evidence="2">
    <location>
        <begin position="40"/>
        <end position="133"/>
    </location>
</feature>
<reference evidence="3 4" key="1">
    <citation type="journal article" date="2012" name="Appl. Environ. Microbiol.">
        <title>Draft genome sequence of a psychrotolerant sulfur-oxidizing bacterium, Sulfuricella denitrificans skB26, and proteomic insights into cold adaptation.</title>
        <authorList>
            <person name="Watanabe T."/>
            <person name="Kojima H."/>
            <person name="Fukui M."/>
        </authorList>
    </citation>
    <scope>NUCLEOTIDE SEQUENCE [LARGE SCALE GENOMIC DNA]</scope>
    <source>
        <strain evidence="4">skB26</strain>
    </source>
</reference>
<dbReference type="InterPro" id="IPR029063">
    <property type="entry name" value="SAM-dependent_MTases_sf"/>
</dbReference>
<gene>
    <name evidence="3" type="ORF">SCD_n00150</name>
</gene>
<dbReference type="SUPFAM" id="SSF53335">
    <property type="entry name" value="S-adenosyl-L-methionine-dependent methyltransferases"/>
    <property type="match status" value="1"/>
</dbReference>